<evidence type="ECO:0000256" key="8">
    <source>
        <dbReference type="ARBA" id="ARBA00023950"/>
    </source>
</evidence>
<feature type="non-terminal residue" evidence="12">
    <location>
        <position position="54"/>
    </location>
</feature>
<dbReference type="AlphaFoldDB" id="A0A7K9HYK8"/>
<evidence type="ECO:0000256" key="7">
    <source>
        <dbReference type="ARBA" id="ARBA00023929"/>
    </source>
</evidence>
<reference evidence="12 13" key="1">
    <citation type="submission" date="2019-09" db="EMBL/GenBank/DDBJ databases">
        <title>Bird 10,000 Genomes (B10K) Project - Family phase.</title>
        <authorList>
            <person name="Zhang G."/>
        </authorList>
    </citation>
    <scope>NUCLEOTIDE SEQUENCE [LARGE SCALE GENOMIC DNA]</scope>
    <source>
        <strain evidence="12">B10K-DU-001-16</strain>
        <tissue evidence="12">Muscle</tissue>
    </source>
</reference>
<dbReference type="InterPro" id="IPR035994">
    <property type="entry name" value="Nucleoside_phosphorylase_sf"/>
</dbReference>
<dbReference type="InterPro" id="IPR000845">
    <property type="entry name" value="Nucleoside_phosphorylase_d"/>
</dbReference>
<dbReference type="EC" id="2.4.2.1" evidence="3"/>
<keyword evidence="4" id="KW-0328">Glycosyltransferase</keyword>
<feature type="non-terminal residue" evidence="12">
    <location>
        <position position="1"/>
    </location>
</feature>
<dbReference type="SUPFAM" id="SSF53167">
    <property type="entry name" value="Purine and uridine phosphorylases"/>
    <property type="match status" value="1"/>
</dbReference>
<comment type="similarity">
    <text evidence="2">Belongs to the PNP/MTAP phosphorylase family.</text>
</comment>
<dbReference type="PANTHER" id="PTHR11904">
    <property type="entry name" value="METHYLTHIOADENOSINE/PURINE NUCLEOSIDE PHOSPHORYLASE"/>
    <property type="match status" value="1"/>
</dbReference>
<evidence type="ECO:0000259" key="11">
    <source>
        <dbReference type="Pfam" id="PF01048"/>
    </source>
</evidence>
<sequence length="54" mass="5555">LGDAYDACLRRVALAAAPAALRARCGVYCGVGGPSYETPAECRMLRRLGADAVG</sequence>
<comment type="catalytic activity">
    <reaction evidence="6">
        <text>inosine + phosphate = alpha-D-ribose 1-phosphate + hypoxanthine</text>
        <dbReference type="Rhea" id="RHEA:27646"/>
        <dbReference type="ChEBI" id="CHEBI:17368"/>
        <dbReference type="ChEBI" id="CHEBI:17596"/>
        <dbReference type="ChEBI" id="CHEBI:43474"/>
        <dbReference type="ChEBI" id="CHEBI:57720"/>
        <dbReference type="EC" id="2.4.2.1"/>
    </reaction>
</comment>
<protein>
    <recommendedName>
        <fullName evidence="3">purine-nucleoside phosphorylase</fullName>
        <ecNumber evidence="3">2.4.2.1</ecNumber>
    </recommendedName>
    <alternativeName>
        <fullName evidence="10">Inosine-guanosine phosphorylase</fullName>
    </alternativeName>
</protein>
<evidence type="ECO:0000256" key="3">
    <source>
        <dbReference type="ARBA" id="ARBA00011886"/>
    </source>
</evidence>
<comment type="pathway">
    <text evidence="1">Purine metabolism; purine nucleoside salvage.</text>
</comment>
<evidence type="ECO:0000256" key="5">
    <source>
        <dbReference type="ARBA" id="ARBA00022679"/>
    </source>
</evidence>
<evidence type="ECO:0000256" key="10">
    <source>
        <dbReference type="ARBA" id="ARBA00031036"/>
    </source>
</evidence>
<dbReference type="Proteomes" id="UP000534107">
    <property type="component" value="Unassembled WGS sequence"/>
</dbReference>
<comment type="caution">
    <text evidence="12">The sequence shown here is derived from an EMBL/GenBank/DDBJ whole genome shotgun (WGS) entry which is preliminary data.</text>
</comment>
<accession>A0A7K9HYK8</accession>
<evidence type="ECO:0000313" key="12">
    <source>
        <dbReference type="EMBL" id="NXH18035.1"/>
    </source>
</evidence>
<dbReference type="EMBL" id="VWZO01014214">
    <property type="protein sequence ID" value="NXH18035.1"/>
    <property type="molecule type" value="Genomic_DNA"/>
</dbReference>
<dbReference type="PANTHER" id="PTHR11904:SF9">
    <property type="entry name" value="PURINE NUCLEOSIDE PHOSPHORYLASE-RELATED"/>
    <property type="match status" value="1"/>
</dbReference>
<proteinExistence type="inferred from homology"/>
<evidence type="ECO:0000256" key="6">
    <source>
        <dbReference type="ARBA" id="ARBA00023918"/>
    </source>
</evidence>
<dbReference type="GO" id="GO:0005737">
    <property type="term" value="C:cytoplasm"/>
    <property type="evidence" value="ECO:0007669"/>
    <property type="project" value="TreeGrafter"/>
</dbReference>
<organism evidence="12 13">
    <name type="scientific">Bucco capensis</name>
    <name type="common">collared puffbird</name>
    <dbReference type="NCBI Taxonomy" id="135168"/>
    <lineage>
        <taxon>Eukaryota</taxon>
        <taxon>Metazoa</taxon>
        <taxon>Chordata</taxon>
        <taxon>Craniata</taxon>
        <taxon>Vertebrata</taxon>
        <taxon>Euteleostomi</taxon>
        <taxon>Archelosauria</taxon>
        <taxon>Archosauria</taxon>
        <taxon>Dinosauria</taxon>
        <taxon>Saurischia</taxon>
        <taxon>Theropoda</taxon>
        <taxon>Coelurosauria</taxon>
        <taxon>Aves</taxon>
        <taxon>Neognathae</taxon>
        <taxon>Neoaves</taxon>
        <taxon>Telluraves</taxon>
        <taxon>Coraciimorphae</taxon>
        <taxon>Piciformes</taxon>
        <taxon>Bucconidae</taxon>
        <taxon>Bucco</taxon>
    </lineage>
</organism>
<dbReference type="OrthoDB" id="9394618at2759"/>
<evidence type="ECO:0000256" key="9">
    <source>
        <dbReference type="ARBA" id="ARBA00023970"/>
    </source>
</evidence>
<dbReference type="GO" id="GO:0004731">
    <property type="term" value="F:purine-nucleoside phosphorylase activity"/>
    <property type="evidence" value="ECO:0007669"/>
    <property type="project" value="UniProtKB-EC"/>
</dbReference>
<name>A0A7K9HYK8_9PICI</name>
<keyword evidence="5" id="KW-0808">Transferase</keyword>
<keyword evidence="13" id="KW-1185">Reference proteome</keyword>
<evidence type="ECO:0000313" key="13">
    <source>
        <dbReference type="Proteomes" id="UP000534107"/>
    </source>
</evidence>
<dbReference type="Gene3D" id="3.40.50.1580">
    <property type="entry name" value="Nucleoside phosphorylase domain"/>
    <property type="match status" value="1"/>
</dbReference>
<evidence type="ECO:0000256" key="2">
    <source>
        <dbReference type="ARBA" id="ARBA00006751"/>
    </source>
</evidence>
<feature type="domain" description="Nucleoside phosphorylase" evidence="11">
    <location>
        <begin position="4"/>
        <end position="54"/>
    </location>
</feature>
<dbReference type="GO" id="GO:0009116">
    <property type="term" value="P:nucleoside metabolic process"/>
    <property type="evidence" value="ECO:0007669"/>
    <property type="project" value="InterPro"/>
</dbReference>
<gene>
    <name evidence="12" type="primary">Pnp_1</name>
    <name evidence="12" type="ORF">BUCCAP_R15423</name>
</gene>
<dbReference type="Pfam" id="PF01048">
    <property type="entry name" value="PNP_UDP_1"/>
    <property type="match status" value="1"/>
</dbReference>
<evidence type="ECO:0000256" key="4">
    <source>
        <dbReference type="ARBA" id="ARBA00022676"/>
    </source>
</evidence>
<comment type="catalytic activity">
    <reaction evidence="9">
        <text>guanosine + phosphate = alpha-D-ribose 1-phosphate + guanine</text>
        <dbReference type="Rhea" id="RHEA:13233"/>
        <dbReference type="ChEBI" id="CHEBI:16235"/>
        <dbReference type="ChEBI" id="CHEBI:16750"/>
        <dbReference type="ChEBI" id="CHEBI:43474"/>
        <dbReference type="ChEBI" id="CHEBI:57720"/>
        <dbReference type="EC" id="2.4.2.1"/>
    </reaction>
</comment>
<comment type="catalytic activity">
    <reaction evidence="8">
        <text>2'-deoxyinosine + phosphate = 2-deoxy-alpha-D-ribose 1-phosphate + hypoxanthine</text>
        <dbReference type="Rhea" id="RHEA:27750"/>
        <dbReference type="ChEBI" id="CHEBI:17368"/>
        <dbReference type="ChEBI" id="CHEBI:28997"/>
        <dbReference type="ChEBI" id="CHEBI:43474"/>
        <dbReference type="ChEBI" id="CHEBI:57259"/>
        <dbReference type="EC" id="2.4.2.1"/>
    </reaction>
</comment>
<comment type="catalytic activity">
    <reaction evidence="7">
        <text>2'-deoxyguanosine + phosphate = 2-deoxy-alpha-D-ribose 1-phosphate + guanine</text>
        <dbReference type="Rhea" id="RHEA:27738"/>
        <dbReference type="ChEBI" id="CHEBI:16235"/>
        <dbReference type="ChEBI" id="CHEBI:17172"/>
        <dbReference type="ChEBI" id="CHEBI:43474"/>
        <dbReference type="ChEBI" id="CHEBI:57259"/>
        <dbReference type="EC" id="2.4.2.1"/>
    </reaction>
</comment>
<dbReference type="InterPro" id="IPR011268">
    <property type="entry name" value="Purine_phosphorylase"/>
</dbReference>
<evidence type="ECO:0000256" key="1">
    <source>
        <dbReference type="ARBA" id="ARBA00005058"/>
    </source>
</evidence>